<dbReference type="KEGG" id="bcom:BAUCODRAFT_448988"/>
<gene>
    <name evidence="1" type="ORF">BAUCODRAFT_448988</name>
</gene>
<accession>M2NEG4</accession>
<keyword evidence="2" id="KW-1185">Reference proteome</keyword>
<evidence type="ECO:0000313" key="1">
    <source>
        <dbReference type="EMBL" id="EMC97355.1"/>
    </source>
</evidence>
<dbReference type="EMBL" id="KB445554">
    <property type="protein sequence ID" value="EMC97355.1"/>
    <property type="molecule type" value="Genomic_DNA"/>
</dbReference>
<dbReference type="AlphaFoldDB" id="M2NEG4"/>
<evidence type="ECO:0000313" key="2">
    <source>
        <dbReference type="Proteomes" id="UP000011761"/>
    </source>
</evidence>
<name>M2NEG4_BAUPA</name>
<dbReference type="GeneID" id="19114436"/>
<sequence length="77" mass="8559">MLCQRGQIQHLHVTLLFRRRDKASVPKSISADVLALCVYSCNDASSSDRYQCPGALAYRKRTSASRSDILMHVFASG</sequence>
<dbReference type="HOGENOM" id="CLU_2637696_0_0_1"/>
<protein>
    <submittedName>
        <fullName evidence="1">Uncharacterized protein</fullName>
    </submittedName>
</protein>
<dbReference type="Proteomes" id="UP000011761">
    <property type="component" value="Unassembled WGS sequence"/>
</dbReference>
<organism evidence="1 2">
    <name type="scientific">Baudoinia panamericana (strain UAMH 10762)</name>
    <name type="common">Angels' share fungus</name>
    <name type="synonym">Baudoinia compniacensis (strain UAMH 10762)</name>
    <dbReference type="NCBI Taxonomy" id="717646"/>
    <lineage>
        <taxon>Eukaryota</taxon>
        <taxon>Fungi</taxon>
        <taxon>Dikarya</taxon>
        <taxon>Ascomycota</taxon>
        <taxon>Pezizomycotina</taxon>
        <taxon>Dothideomycetes</taxon>
        <taxon>Dothideomycetidae</taxon>
        <taxon>Mycosphaerellales</taxon>
        <taxon>Teratosphaeriaceae</taxon>
        <taxon>Baudoinia</taxon>
    </lineage>
</organism>
<proteinExistence type="predicted"/>
<dbReference type="RefSeq" id="XP_007675773.1">
    <property type="nucleotide sequence ID" value="XM_007677583.1"/>
</dbReference>
<reference evidence="1 2" key="1">
    <citation type="journal article" date="2012" name="PLoS Pathog.">
        <title>Diverse lifestyles and strategies of plant pathogenesis encoded in the genomes of eighteen Dothideomycetes fungi.</title>
        <authorList>
            <person name="Ohm R.A."/>
            <person name="Feau N."/>
            <person name="Henrissat B."/>
            <person name="Schoch C.L."/>
            <person name="Horwitz B.A."/>
            <person name="Barry K.W."/>
            <person name="Condon B.J."/>
            <person name="Copeland A.C."/>
            <person name="Dhillon B."/>
            <person name="Glaser F."/>
            <person name="Hesse C.N."/>
            <person name="Kosti I."/>
            <person name="LaButti K."/>
            <person name="Lindquist E.A."/>
            <person name="Lucas S."/>
            <person name="Salamov A.A."/>
            <person name="Bradshaw R.E."/>
            <person name="Ciuffetti L."/>
            <person name="Hamelin R.C."/>
            <person name="Kema G.H.J."/>
            <person name="Lawrence C."/>
            <person name="Scott J.A."/>
            <person name="Spatafora J.W."/>
            <person name="Turgeon B.G."/>
            <person name="de Wit P.J.G.M."/>
            <person name="Zhong S."/>
            <person name="Goodwin S.B."/>
            <person name="Grigoriev I.V."/>
        </authorList>
    </citation>
    <scope>NUCLEOTIDE SEQUENCE [LARGE SCALE GENOMIC DNA]</scope>
    <source>
        <strain evidence="1 2">UAMH 10762</strain>
    </source>
</reference>